<dbReference type="InterPro" id="IPR021764">
    <property type="entry name" value="Enterochelin_esterase_N"/>
</dbReference>
<dbReference type="Pfam" id="PF11806">
    <property type="entry name" value="Enterochelin_N"/>
    <property type="match status" value="1"/>
</dbReference>
<comment type="similarity">
    <text evidence="4">Belongs to the Fes family.</text>
</comment>
<dbReference type="EMBL" id="PDLK01000002">
    <property type="protein sequence ID" value="PHH03159.1"/>
    <property type="molecule type" value="Genomic_DNA"/>
</dbReference>
<proteinExistence type="inferred from homology"/>
<evidence type="ECO:0000256" key="4">
    <source>
        <dbReference type="ARBA" id="ARBA00024201"/>
    </source>
</evidence>
<dbReference type="PANTHER" id="PTHR48098">
    <property type="entry name" value="ENTEROCHELIN ESTERASE-RELATED"/>
    <property type="match status" value="1"/>
</dbReference>
<evidence type="ECO:0000313" key="8">
    <source>
        <dbReference type="Proteomes" id="UP000222768"/>
    </source>
</evidence>
<dbReference type="InterPro" id="IPR013783">
    <property type="entry name" value="Ig-like_fold"/>
</dbReference>
<keyword evidence="5" id="KW-0732">Signal</keyword>
<dbReference type="InterPro" id="IPR000801">
    <property type="entry name" value="Esterase-like"/>
</dbReference>
<dbReference type="SUPFAM" id="SSF81296">
    <property type="entry name" value="E set domains"/>
    <property type="match status" value="1"/>
</dbReference>
<dbReference type="GO" id="GO:0006826">
    <property type="term" value="P:iron ion transport"/>
    <property type="evidence" value="ECO:0007669"/>
    <property type="project" value="InterPro"/>
</dbReference>
<dbReference type="RefSeq" id="WP_032616937.1">
    <property type="nucleotide sequence ID" value="NZ_CP043397.1"/>
</dbReference>
<comment type="subcellular location">
    <subcellularLocation>
        <location evidence="1">Cytoplasm</location>
    </subcellularLocation>
</comment>
<dbReference type="Proteomes" id="UP000222768">
    <property type="component" value="Unassembled WGS sequence"/>
</dbReference>
<evidence type="ECO:0000256" key="3">
    <source>
        <dbReference type="ARBA" id="ARBA00022801"/>
    </source>
</evidence>
<dbReference type="PANTHER" id="PTHR48098:SF3">
    <property type="entry name" value="IRON(III) ENTEROBACTIN ESTERASE"/>
    <property type="match status" value="1"/>
</dbReference>
<reference evidence="8" key="1">
    <citation type="submission" date="2017-09" db="EMBL/GenBank/DDBJ databases">
        <title>FDA dAtabase for Regulatory Grade micrObial Sequences (FDA-ARGOS): Supporting development and validation of Infectious Disease Dx tests.</title>
        <authorList>
            <person name="Minogue T."/>
            <person name="Wolcott M."/>
            <person name="Wasieloski L."/>
            <person name="Aguilar W."/>
            <person name="Moore D."/>
            <person name="Tallon L."/>
            <person name="Sadzewicz L."/>
            <person name="Ott S."/>
            <person name="Zhao X."/>
            <person name="Nagaraj S."/>
            <person name="Vavikolanu K."/>
            <person name="Aluvathingal J."/>
            <person name="Nadendla S."/>
            <person name="Sichtig H."/>
        </authorList>
    </citation>
    <scope>NUCLEOTIDE SEQUENCE [LARGE SCALE GENOMIC DNA]</scope>
    <source>
        <strain evidence="8">FDAARGOS_404</strain>
    </source>
</reference>
<evidence type="ECO:0000313" key="7">
    <source>
        <dbReference type="EMBL" id="PHH03159.1"/>
    </source>
</evidence>
<dbReference type="SUPFAM" id="SSF53474">
    <property type="entry name" value="alpha/beta-Hydrolases"/>
    <property type="match status" value="1"/>
</dbReference>
<dbReference type="GO" id="GO:0005737">
    <property type="term" value="C:cytoplasm"/>
    <property type="evidence" value="ECO:0007669"/>
    <property type="project" value="UniProtKB-SubCell"/>
</dbReference>
<evidence type="ECO:0000256" key="2">
    <source>
        <dbReference type="ARBA" id="ARBA00022490"/>
    </source>
</evidence>
<comment type="caution">
    <text evidence="7">The sequence shown here is derived from an EMBL/GenBank/DDBJ whole genome shotgun (WGS) entry which is preliminary data.</text>
</comment>
<feature type="domain" description="Enterochelin esterase N-terminal" evidence="6">
    <location>
        <begin position="172"/>
        <end position="271"/>
    </location>
</feature>
<dbReference type="InterPro" id="IPR029058">
    <property type="entry name" value="AB_hydrolase_fold"/>
</dbReference>
<dbReference type="InterPro" id="IPR014756">
    <property type="entry name" value="Ig_E-set"/>
</dbReference>
<dbReference type="GO" id="GO:0005506">
    <property type="term" value="F:iron ion binding"/>
    <property type="evidence" value="ECO:0007669"/>
    <property type="project" value="InterPro"/>
</dbReference>
<accession>A0A855EEB1</accession>
<name>A0A855EEB1_9ENTR</name>
<dbReference type="Gene3D" id="3.40.50.1820">
    <property type="entry name" value="alpha/beta hydrolase"/>
    <property type="match status" value="1"/>
</dbReference>
<dbReference type="Pfam" id="PF00756">
    <property type="entry name" value="Esterase"/>
    <property type="match status" value="1"/>
</dbReference>
<sequence length="522" mass="58284">MKRAWSGLLLGIVTLPAVAVTCEHSSLQGDIQGKFDASGEVCFILPELSENYVSATLNGVTDARLLDAQNRRIRTLVENGPADGEHTLLFALPVKQNASLVLHGEAGKPWRFQWRMKETSALPRVQMLEPESPTLQALAKTVAAGGSTDAFWQTQIRQGTPMVEPVDASHKRVTFLWRGARGNVFILGSPAGDHDPLFRLGKSDVWFRSYVVPADTVMQYKLAPDVPVIDGSARDQRRAILVSAQADPLNPNTFGEQKADRWNRYSLLDLSPARYCSVQAAAQPLVSGTLTRQMLSSKFLGNSREVMLYKPRGAQPARWTLILFDGQIYQDDYHFANVLDGLIARHHLPPVNVVFIDSLDHARRSKELPPNPAFADFMAHELLPWLRGQGVAMQRQKTVLAGSSYGGIASSWVALRYPRLFGNVLSLSGSYWWAPKGEAPGWLTRQYQQSPQYPVHFWLQAGKFETTGPGGGIYRTTQDFEQVLREKGYRVSFHPWSSGHDYAAWCEALIHGMRDFMGLRRQ</sequence>
<evidence type="ECO:0000256" key="5">
    <source>
        <dbReference type="SAM" id="SignalP"/>
    </source>
</evidence>
<organism evidence="7 8">
    <name type="scientific">Leclercia adecarboxylata</name>
    <dbReference type="NCBI Taxonomy" id="83655"/>
    <lineage>
        <taxon>Bacteria</taxon>
        <taxon>Pseudomonadati</taxon>
        <taxon>Pseudomonadota</taxon>
        <taxon>Gammaproteobacteria</taxon>
        <taxon>Enterobacterales</taxon>
        <taxon>Enterobacteriaceae</taxon>
        <taxon>Leclercia</taxon>
    </lineage>
</organism>
<dbReference type="Gene3D" id="2.60.40.10">
    <property type="entry name" value="Immunoglobulins"/>
    <property type="match status" value="1"/>
</dbReference>
<evidence type="ECO:0000256" key="1">
    <source>
        <dbReference type="ARBA" id="ARBA00004496"/>
    </source>
</evidence>
<keyword evidence="2" id="KW-0963">Cytoplasm</keyword>
<feature type="chain" id="PRO_5032575825" evidence="5">
    <location>
        <begin position="20"/>
        <end position="522"/>
    </location>
</feature>
<dbReference type="InterPro" id="IPR050583">
    <property type="entry name" value="Mycobacterial_A85_antigen"/>
</dbReference>
<dbReference type="AlphaFoldDB" id="A0A855EEB1"/>
<keyword evidence="3" id="KW-0378">Hydrolase</keyword>
<protein>
    <submittedName>
        <fullName evidence="7">Enterochelin esterase</fullName>
    </submittedName>
</protein>
<dbReference type="GO" id="GO:0008849">
    <property type="term" value="F:enterochelin esterase activity"/>
    <property type="evidence" value="ECO:0007669"/>
    <property type="project" value="InterPro"/>
</dbReference>
<evidence type="ECO:0000259" key="6">
    <source>
        <dbReference type="Pfam" id="PF11806"/>
    </source>
</evidence>
<feature type="signal peptide" evidence="5">
    <location>
        <begin position="1"/>
        <end position="19"/>
    </location>
</feature>
<gene>
    <name evidence="7" type="ORF">CRX53_03835</name>
</gene>